<dbReference type="RefSeq" id="WP_091617348.1">
    <property type="nucleotide sequence ID" value="NZ_FOEF01000005.1"/>
</dbReference>
<dbReference type="AlphaFoldDB" id="A0A1H8WLY4"/>
<feature type="region of interest" description="Disordered" evidence="1">
    <location>
        <begin position="26"/>
        <end position="56"/>
    </location>
</feature>
<feature type="region of interest" description="Disordered" evidence="1">
    <location>
        <begin position="69"/>
        <end position="160"/>
    </location>
</feature>
<keyword evidence="2" id="KW-0732">Signal</keyword>
<evidence type="ECO:0000256" key="1">
    <source>
        <dbReference type="SAM" id="MobiDB-lite"/>
    </source>
</evidence>
<sequence length="186" mass="18727">MRKRQVVVVAGLAALLLAGCGGGGGGNDKVASISGPPSTSAAKDVTGGGGKADPEQEKQMLQFAKCMRDNGIDMPDPKPGSGGMSIALPAGKAGDMDKMNKAQDACKKFLPNGGQPKPLNPQQLDEARKRAQCMRDHGVDMPDPDANHAGTINLGGSGDQAKTEAAMKACGFGDAAMPAAPAAGSK</sequence>
<feature type="compositionally biased region" description="Basic and acidic residues" evidence="1">
    <location>
        <begin position="94"/>
        <end position="107"/>
    </location>
</feature>
<evidence type="ECO:0008006" key="5">
    <source>
        <dbReference type="Google" id="ProtNLM"/>
    </source>
</evidence>
<gene>
    <name evidence="3" type="ORF">SAMN04489732_105276</name>
</gene>
<organism evidence="3 4">
    <name type="scientific">Amycolatopsis saalfeldensis</name>
    <dbReference type="NCBI Taxonomy" id="394193"/>
    <lineage>
        <taxon>Bacteria</taxon>
        <taxon>Bacillati</taxon>
        <taxon>Actinomycetota</taxon>
        <taxon>Actinomycetes</taxon>
        <taxon>Pseudonocardiales</taxon>
        <taxon>Pseudonocardiaceae</taxon>
        <taxon>Amycolatopsis</taxon>
    </lineage>
</organism>
<reference evidence="3 4" key="1">
    <citation type="submission" date="2016-10" db="EMBL/GenBank/DDBJ databases">
        <authorList>
            <person name="de Groot N.N."/>
        </authorList>
    </citation>
    <scope>NUCLEOTIDE SEQUENCE [LARGE SCALE GENOMIC DNA]</scope>
    <source>
        <strain evidence="3 4">DSM 44993</strain>
    </source>
</reference>
<name>A0A1H8WLY4_9PSEU</name>
<dbReference type="OrthoDB" id="7949713at2"/>
<dbReference type="STRING" id="394193.SAMN04489732_105276"/>
<feature type="compositionally biased region" description="Basic and acidic residues" evidence="1">
    <location>
        <begin position="125"/>
        <end position="140"/>
    </location>
</feature>
<feature type="chain" id="PRO_5038553032" description="PT repeat-containing protein" evidence="2">
    <location>
        <begin position="19"/>
        <end position="186"/>
    </location>
</feature>
<evidence type="ECO:0000313" key="4">
    <source>
        <dbReference type="Proteomes" id="UP000198582"/>
    </source>
</evidence>
<feature type="signal peptide" evidence="2">
    <location>
        <begin position="1"/>
        <end position="18"/>
    </location>
</feature>
<protein>
    <recommendedName>
        <fullName evidence="5">PT repeat-containing protein</fullName>
    </recommendedName>
</protein>
<evidence type="ECO:0000256" key="2">
    <source>
        <dbReference type="SAM" id="SignalP"/>
    </source>
</evidence>
<dbReference type="Proteomes" id="UP000198582">
    <property type="component" value="Unassembled WGS sequence"/>
</dbReference>
<evidence type="ECO:0000313" key="3">
    <source>
        <dbReference type="EMBL" id="SEP28098.1"/>
    </source>
</evidence>
<proteinExistence type="predicted"/>
<dbReference type="PROSITE" id="PS51257">
    <property type="entry name" value="PROKAR_LIPOPROTEIN"/>
    <property type="match status" value="1"/>
</dbReference>
<keyword evidence="4" id="KW-1185">Reference proteome</keyword>
<accession>A0A1H8WLY4</accession>
<dbReference type="EMBL" id="FOEF01000005">
    <property type="protein sequence ID" value="SEP28098.1"/>
    <property type="molecule type" value="Genomic_DNA"/>
</dbReference>